<dbReference type="AlphaFoldDB" id="A0A9W5TWV9"/>
<dbReference type="InterPro" id="IPR051448">
    <property type="entry name" value="CdaR-like_regulators"/>
</dbReference>
<protein>
    <submittedName>
        <fullName evidence="3">PucR family transcriptional regulator</fullName>
    </submittedName>
</protein>
<comment type="caution">
    <text evidence="3">The sequence shown here is derived from an EMBL/GenBank/DDBJ whole genome shotgun (WGS) entry which is preliminary data.</text>
</comment>
<dbReference type="Pfam" id="PF13556">
    <property type="entry name" value="HTH_30"/>
    <property type="match status" value="1"/>
</dbReference>
<evidence type="ECO:0000259" key="1">
    <source>
        <dbReference type="Pfam" id="PF07905"/>
    </source>
</evidence>
<evidence type="ECO:0000259" key="2">
    <source>
        <dbReference type="Pfam" id="PF13556"/>
    </source>
</evidence>
<keyword evidence="4" id="KW-1185">Reference proteome</keyword>
<dbReference type="EMBL" id="BMJD01000011">
    <property type="protein sequence ID" value="GGB40806.1"/>
    <property type="molecule type" value="Genomic_DNA"/>
</dbReference>
<dbReference type="InterPro" id="IPR012914">
    <property type="entry name" value="PucR_dom"/>
</dbReference>
<dbReference type="RefSeq" id="WP_230856197.1">
    <property type="nucleotide sequence ID" value="NZ_BMJD01000011.1"/>
</dbReference>
<dbReference type="InterPro" id="IPR042070">
    <property type="entry name" value="PucR_C-HTH_sf"/>
</dbReference>
<dbReference type="Gene3D" id="1.10.10.2840">
    <property type="entry name" value="PucR C-terminal helix-turn-helix domain"/>
    <property type="match status" value="1"/>
</dbReference>
<name>A0A9W5TWV9_9BACI</name>
<dbReference type="Proteomes" id="UP000621492">
    <property type="component" value="Unassembled WGS sequence"/>
</dbReference>
<proteinExistence type="predicted"/>
<accession>A0A9W5TWV9</accession>
<dbReference type="InterPro" id="IPR025736">
    <property type="entry name" value="PucR_C-HTH_dom"/>
</dbReference>
<sequence length="543" mass="62251">MIGKFELTISDILQRDIFKTAKVIAGNEGLDKLVRWTHILETNKFDSLINGGELILTTGAGLKLDSSTELTYFRNLINRNAAGICVEIGTHVTHISNEVIQLANQYQFPIIVFDRFVKFVDITQDLHSLIINQHHQMLSQLNELSTKFNELSLLPNGILKILQELNTYLKEETLYITDEARSYYYPPETKYIEEKVRSHLSDFDFHPAKENFISLDEGKFAVVAVKGLGQIWGYLCLQVGQNVLKDFLFSVMDRAALSIAQITLRNRTIEERKQNIEDKVVRNLLHGKDYDADELHTIVPLSANNFHYRLILMQNNRPEINAEEEDWNEIKLQRSVMFRSLFKKHGFYPAVSVSKSDTAIIASFRVKDESEQGIAKFSPIVQAIMDMCVKNIFDGSTCILGISKINKDISALATSYQEAKKVLFLQKANIKSSIFYENIGVYRLLFDHRGEHLKSYINDLLTPLIKYDQETKSELLRTLEVYLNCRGSKKEAAEQLFIVRQTLYHRLRKIGELLGKDFMEPSNRLALELAIKAYYISNVTGNG</sequence>
<feature type="domain" description="PucR C-terminal helix-turn-helix" evidence="2">
    <location>
        <begin position="475"/>
        <end position="533"/>
    </location>
</feature>
<reference evidence="3" key="2">
    <citation type="submission" date="2020-09" db="EMBL/GenBank/DDBJ databases">
        <authorList>
            <person name="Sun Q."/>
            <person name="Zhou Y."/>
        </authorList>
    </citation>
    <scope>NUCLEOTIDE SEQUENCE</scope>
    <source>
        <strain evidence="3">CGMCC 1.15454</strain>
    </source>
</reference>
<evidence type="ECO:0000313" key="4">
    <source>
        <dbReference type="Proteomes" id="UP000621492"/>
    </source>
</evidence>
<dbReference type="Pfam" id="PF07905">
    <property type="entry name" value="PucR"/>
    <property type="match status" value="1"/>
</dbReference>
<evidence type="ECO:0000313" key="3">
    <source>
        <dbReference type="EMBL" id="GGB40806.1"/>
    </source>
</evidence>
<gene>
    <name evidence="3" type="ORF">GCM10011409_17890</name>
</gene>
<organism evidence="3 4">
    <name type="scientific">Lentibacillus populi</name>
    <dbReference type="NCBI Taxonomy" id="1827502"/>
    <lineage>
        <taxon>Bacteria</taxon>
        <taxon>Bacillati</taxon>
        <taxon>Bacillota</taxon>
        <taxon>Bacilli</taxon>
        <taxon>Bacillales</taxon>
        <taxon>Bacillaceae</taxon>
        <taxon>Lentibacillus</taxon>
    </lineage>
</organism>
<dbReference type="PANTHER" id="PTHR33744:SF7">
    <property type="entry name" value="PUCR FAMILY TRANSCRIPTIONAL REGULATOR"/>
    <property type="match status" value="1"/>
</dbReference>
<dbReference type="PANTHER" id="PTHR33744">
    <property type="entry name" value="CARBOHYDRATE DIACID REGULATOR"/>
    <property type="match status" value="1"/>
</dbReference>
<feature type="domain" description="Purine catabolism PurC-like" evidence="1">
    <location>
        <begin position="11"/>
        <end position="130"/>
    </location>
</feature>
<reference evidence="3" key="1">
    <citation type="journal article" date="2014" name="Int. J. Syst. Evol. Microbiol.">
        <title>Complete genome sequence of Corynebacterium casei LMG S-19264T (=DSM 44701T), isolated from a smear-ripened cheese.</title>
        <authorList>
            <consortium name="US DOE Joint Genome Institute (JGI-PGF)"/>
            <person name="Walter F."/>
            <person name="Albersmeier A."/>
            <person name="Kalinowski J."/>
            <person name="Ruckert C."/>
        </authorList>
    </citation>
    <scope>NUCLEOTIDE SEQUENCE</scope>
    <source>
        <strain evidence="3">CGMCC 1.15454</strain>
    </source>
</reference>